<name>A0ABQ5DED8_9ASTR</name>
<dbReference type="Proteomes" id="UP001151760">
    <property type="component" value="Unassembled WGS sequence"/>
</dbReference>
<reference evidence="1" key="2">
    <citation type="submission" date="2022-01" db="EMBL/GenBank/DDBJ databases">
        <authorList>
            <person name="Yamashiro T."/>
            <person name="Shiraishi A."/>
            <person name="Satake H."/>
            <person name="Nakayama K."/>
        </authorList>
    </citation>
    <scope>NUCLEOTIDE SEQUENCE</scope>
</reference>
<protein>
    <submittedName>
        <fullName evidence="1">Uncharacterized protein</fullName>
    </submittedName>
</protein>
<evidence type="ECO:0000313" key="1">
    <source>
        <dbReference type="EMBL" id="GJT37611.1"/>
    </source>
</evidence>
<keyword evidence="2" id="KW-1185">Reference proteome</keyword>
<dbReference type="EMBL" id="BQNB010015237">
    <property type="protein sequence ID" value="GJT37611.1"/>
    <property type="molecule type" value="Genomic_DNA"/>
</dbReference>
<reference evidence="1" key="1">
    <citation type="journal article" date="2022" name="Int. J. Mol. Sci.">
        <title>Draft Genome of Tanacetum Coccineum: Genomic Comparison of Closely Related Tanacetum-Family Plants.</title>
        <authorList>
            <person name="Yamashiro T."/>
            <person name="Shiraishi A."/>
            <person name="Nakayama K."/>
            <person name="Satake H."/>
        </authorList>
    </citation>
    <scope>NUCLEOTIDE SEQUENCE</scope>
</reference>
<sequence length="181" mass="21596">MEEEFIPHILEKEAPLFLGPQRDPNEPLRFIWNKDLFCLKNGNTKAKKYVLSLYKIHATPFPKNDLEVLLSRWVAKVFKRFNEEARLTIHYWKHPWAKMFYRKEHQKVRSDPSEVYSNQKIVEVNRVKNQQGCGQYFMEEIVVKRADGFAEKRILECVEESRGGFNGDKPRYRILKDPPLK</sequence>
<gene>
    <name evidence="1" type="ORF">Tco_0937476</name>
</gene>
<accession>A0ABQ5DED8</accession>
<proteinExistence type="predicted"/>
<evidence type="ECO:0000313" key="2">
    <source>
        <dbReference type="Proteomes" id="UP001151760"/>
    </source>
</evidence>
<organism evidence="1 2">
    <name type="scientific">Tanacetum coccineum</name>
    <dbReference type="NCBI Taxonomy" id="301880"/>
    <lineage>
        <taxon>Eukaryota</taxon>
        <taxon>Viridiplantae</taxon>
        <taxon>Streptophyta</taxon>
        <taxon>Embryophyta</taxon>
        <taxon>Tracheophyta</taxon>
        <taxon>Spermatophyta</taxon>
        <taxon>Magnoliopsida</taxon>
        <taxon>eudicotyledons</taxon>
        <taxon>Gunneridae</taxon>
        <taxon>Pentapetalae</taxon>
        <taxon>asterids</taxon>
        <taxon>campanulids</taxon>
        <taxon>Asterales</taxon>
        <taxon>Asteraceae</taxon>
        <taxon>Asteroideae</taxon>
        <taxon>Anthemideae</taxon>
        <taxon>Anthemidinae</taxon>
        <taxon>Tanacetum</taxon>
    </lineage>
</organism>
<comment type="caution">
    <text evidence="1">The sequence shown here is derived from an EMBL/GenBank/DDBJ whole genome shotgun (WGS) entry which is preliminary data.</text>
</comment>